<dbReference type="Proteomes" id="UP001172681">
    <property type="component" value="Unassembled WGS sequence"/>
</dbReference>
<accession>A0AA39CFR8</accession>
<feature type="compositionally biased region" description="Polar residues" evidence="1">
    <location>
        <begin position="1"/>
        <end position="10"/>
    </location>
</feature>
<proteinExistence type="predicted"/>
<organism evidence="2 3">
    <name type="scientific">Knufia peltigerae</name>
    <dbReference type="NCBI Taxonomy" id="1002370"/>
    <lineage>
        <taxon>Eukaryota</taxon>
        <taxon>Fungi</taxon>
        <taxon>Dikarya</taxon>
        <taxon>Ascomycota</taxon>
        <taxon>Pezizomycotina</taxon>
        <taxon>Eurotiomycetes</taxon>
        <taxon>Chaetothyriomycetidae</taxon>
        <taxon>Chaetothyriales</taxon>
        <taxon>Trichomeriaceae</taxon>
        <taxon>Knufia</taxon>
    </lineage>
</organism>
<protein>
    <submittedName>
        <fullName evidence="2">Uncharacterized protein</fullName>
    </submittedName>
</protein>
<keyword evidence="3" id="KW-1185">Reference proteome</keyword>
<feature type="region of interest" description="Disordered" evidence="1">
    <location>
        <begin position="112"/>
        <end position="155"/>
    </location>
</feature>
<feature type="compositionally biased region" description="Basic residues" evidence="1">
    <location>
        <begin position="146"/>
        <end position="155"/>
    </location>
</feature>
<name>A0AA39CFR8_9EURO</name>
<comment type="caution">
    <text evidence="2">The sequence shown here is derived from an EMBL/GenBank/DDBJ whole genome shotgun (WGS) entry which is preliminary data.</text>
</comment>
<evidence type="ECO:0000313" key="3">
    <source>
        <dbReference type="Proteomes" id="UP001172681"/>
    </source>
</evidence>
<reference evidence="2" key="1">
    <citation type="submission" date="2022-10" db="EMBL/GenBank/DDBJ databases">
        <title>Culturing micro-colonial fungi from biological soil crusts in the Mojave desert and describing Neophaeococcomyces mojavensis, and introducing the new genera and species Taxawa tesnikishii.</title>
        <authorList>
            <person name="Kurbessoian T."/>
            <person name="Stajich J.E."/>
        </authorList>
    </citation>
    <scope>NUCLEOTIDE SEQUENCE</scope>
    <source>
        <strain evidence="2">TK_35</strain>
    </source>
</reference>
<gene>
    <name evidence="2" type="ORF">H2204_015716</name>
</gene>
<dbReference type="AlphaFoldDB" id="A0AA39CFR8"/>
<sequence length="155" mass="18114">MESPAWSTGFLSPAAKQPDQRPPGAQEADLKYRCPSPPPPPPTEPFLRPGIAPYQPPPFGKGPEVPKKPAPKSILKKHPRMPQDPLAPPKKAKRVRFFYRIEFIKTTEELLEEKRREERDVERAAARRRKREVERQRRERAELSKQRRMQRARPR</sequence>
<evidence type="ECO:0000313" key="2">
    <source>
        <dbReference type="EMBL" id="KAJ9606520.1"/>
    </source>
</evidence>
<evidence type="ECO:0000256" key="1">
    <source>
        <dbReference type="SAM" id="MobiDB-lite"/>
    </source>
</evidence>
<dbReference type="EMBL" id="JAPDRN010000351">
    <property type="protein sequence ID" value="KAJ9606520.1"/>
    <property type="molecule type" value="Genomic_DNA"/>
</dbReference>
<feature type="region of interest" description="Disordered" evidence="1">
    <location>
        <begin position="1"/>
        <end position="92"/>
    </location>
</feature>
<feature type="compositionally biased region" description="Pro residues" evidence="1">
    <location>
        <begin position="35"/>
        <end position="44"/>
    </location>
</feature>
<feature type="compositionally biased region" description="Basic and acidic residues" evidence="1">
    <location>
        <begin position="112"/>
        <end position="145"/>
    </location>
</feature>